<reference evidence="10 11" key="2">
    <citation type="journal article" date="2019" name="Extremophiles">
        <title>Biogeography of thermophiles and predominance of Thermus scotoductus in domestic water heaters.</title>
        <authorList>
            <person name="Wilpiszeski R.L."/>
            <person name="Zhang Z."/>
            <person name="House C.H."/>
        </authorList>
    </citation>
    <scope>NUCLEOTIDE SEQUENCE [LARGE SCALE GENOMIC DNA]</scope>
    <source>
        <strain evidence="9 16">12_S12</strain>
        <strain evidence="7 18">16_S16</strain>
        <strain evidence="8 13">17_S17</strain>
        <strain evidence="6 12">20_S20</strain>
        <strain evidence="4 14">25_S25</strain>
        <strain evidence="5 10">27_S27</strain>
        <strain evidence="3 15">28_S28</strain>
        <strain evidence="2 11">34_S34</strain>
        <strain evidence="1 17">38_S38</strain>
    </source>
</reference>
<evidence type="ECO:0000313" key="13">
    <source>
        <dbReference type="Proteomes" id="UP000287173"/>
    </source>
</evidence>
<comment type="caution">
    <text evidence="4">The sequence shown here is derived from an EMBL/GenBank/DDBJ whole genome shotgun (WGS) entry which is preliminary data.</text>
</comment>
<evidence type="ECO:0000313" key="2">
    <source>
        <dbReference type="EMBL" id="RTG99572.1"/>
    </source>
</evidence>
<evidence type="ECO:0000313" key="12">
    <source>
        <dbReference type="Proteomes" id="UP000286928"/>
    </source>
</evidence>
<evidence type="ECO:0000313" key="1">
    <source>
        <dbReference type="EMBL" id="RTG98845.1"/>
    </source>
</evidence>
<dbReference type="InterPro" id="IPR003737">
    <property type="entry name" value="GlcNAc_PI_deacetylase-related"/>
</dbReference>
<dbReference type="EMBL" id="PEMH01000396">
    <property type="protein sequence ID" value="RTH96656.1"/>
    <property type="molecule type" value="Genomic_DNA"/>
</dbReference>
<dbReference type="Pfam" id="PF02585">
    <property type="entry name" value="PIG-L"/>
    <property type="match status" value="1"/>
</dbReference>
<evidence type="ECO:0000313" key="16">
    <source>
        <dbReference type="Proteomes" id="UP000287962"/>
    </source>
</evidence>
<dbReference type="Proteomes" id="UP000288082">
    <property type="component" value="Unassembled WGS sequence"/>
</dbReference>
<evidence type="ECO:0000313" key="15">
    <source>
        <dbReference type="Proteomes" id="UP000287439"/>
    </source>
</evidence>
<dbReference type="SUPFAM" id="SSF102588">
    <property type="entry name" value="LmbE-like"/>
    <property type="match status" value="1"/>
</dbReference>
<evidence type="ECO:0000313" key="5">
    <source>
        <dbReference type="EMBL" id="RTH25248.1"/>
    </source>
</evidence>
<evidence type="ECO:0000313" key="10">
    <source>
        <dbReference type="Proteomes" id="UP000286712"/>
    </source>
</evidence>
<evidence type="ECO:0000313" key="6">
    <source>
        <dbReference type="EMBL" id="RTH29402.1"/>
    </source>
</evidence>
<name>A0A430RT24_THESC</name>
<dbReference type="PANTHER" id="PTHR12993:SF29">
    <property type="entry name" value="BLR3841 PROTEIN"/>
    <property type="match status" value="1"/>
</dbReference>
<evidence type="ECO:0000313" key="18">
    <source>
        <dbReference type="Proteomes" id="UP000288347"/>
    </source>
</evidence>
<dbReference type="Gene3D" id="3.40.50.10320">
    <property type="entry name" value="LmbE-like"/>
    <property type="match status" value="1"/>
</dbReference>
<sequence>MGRWRVALLLALVLALAIHAPWALQGVYALAYRASVGRLPPLPPPGAGERLLVLSPHPDDESLCCGGLIREALAQGAEVFVAWLTSGDGFEGDAALLDRTLRPGHGDYQALALRRMGEAQRAAQVLGLPPDHLFFLCYPDRGLLHFLERRAIPYTSPYTGLGAVTYPGCFSPGAPYTGEALEKDLEGVLERVRPTLLLAPSPLDAHPDHRATAYLALRALRPGVRALFWIVHGGWEWPLPKGYHPGLPLEPPPRGRGLSWRRLDLPPSAEEAKRQALLAHQSQQHLLSRFLMAFVRRNELYSPLPRHPLPESGR</sequence>
<keyword evidence="16" id="KW-1185">Reference proteome</keyword>
<dbReference type="Proteomes" id="UP000287306">
    <property type="component" value="Unassembled WGS sequence"/>
</dbReference>
<evidence type="ECO:0000313" key="11">
    <source>
        <dbReference type="Proteomes" id="UP000286734"/>
    </source>
</evidence>
<dbReference type="AlphaFoldDB" id="A0A430RT24"/>
<dbReference type="PANTHER" id="PTHR12993">
    <property type="entry name" value="N-ACETYLGLUCOSAMINYL-PHOSPHATIDYLINOSITOL DE-N-ACETYLASE-RELATED"/>
    <property type="match status" value="1"/>
</dbReference>
<dbReference type="EMBL" id="PELW01000188">
    <property type="protein sequence ID" value="RTH25248.1"/>
    <property type="molecule type" value="Genomic_DNA"/>
</dbReference>
<dbReference type="Proteomes" id="UP000287962">
    <property type="component" value="Unassembled WGS sequence"/>
</dbReference>
<evidence type="ECO:0000313" key="8">
    <source>
        <dbReference type="EMBL" id="RTI04129.1"/>
    </source>
</evidence>
<dbReference type="EMBL" id="PEMG01000466">
    <property type="protein sequence ID" value="RTI04129.1"/>
    <property type="molecule type" value="Genomic_DNA"/>
</dbReference>
<evidence type="ECO:0000313" key="7">
    <source>
        <dbReference type="EMBL" id="RTH96656.1"/>
    </source>
</evidence>
<reference evidence="9" key="1">
    <citation type="submission" date="2017-10" db="EMBL/GenBank/DDBJ databases">
        <authorList>
            <person name="Wilpiszeski R.L."/>
            <person name="Zhidan Z."/>
            <person name="House C.H."/>
        </authorList>
    </citation>
    <scope>NUCLEOTIDE SEQUENCE</scope>
    <source>
        <strain evidence="9">12_S12</strain>
    </source>
</reference>
<organism evidence="4 14">
    <name type="scientific">Thermus scotoductus</name>
    <dbReference type="NCBI Taxonomy" id="37636"/>
    <lineage>
        <taxon>Bacteria</taxon>
        <taxon>Thermotogati</taxon>
        <taxon>Deinococcota</taxon>
        <taxon>Deinococci</taxon>
        <taxon>Thermales</taxon>
        <taxon>Thermaceae</taxon>
        <taxon>Thermus</taxon>
    </lineage>
</organism>
<evidence type="ECO:0000313" key="9">
    <source>
        <dbReference type="EMBL" id="RTI10342.1"/>
    </source>
</evidence>
<dbReference type="Proteomes" id="UP000286928">
    <property type="component" value="Unassembled WGS sequence"/>
</dbReference>
<accession>A0A430RT24</accession>
<dbReference type="GO" id="GO:0016811">
    <property type="term" value="F:hydrolase activity, acting on carbon-nitrogen (but not peptide) bonds, in linear amides"/>
    <property type="evidence" value="ECO:0007669"/>
    <property type="project" value="TreeGrafter"/>
</dbReference>
<dbReference type="InterPro" id="IPR024078">
    <property type="entry name" value="LmbE-like_dom_sf"/>
</dbReference>
<dbReference type="EMBL" id="PELP01000575">
    <property type="protein sequence ID" value="RTG99572.1"/>
    <property type="molecule type" value="Genomic_DNA"/>
</dbReference>
<dbReference type="Proteomes" id="UP000287439">
    <property type="component" value="Unassembled WGS sequence"/>
</dbReference>
<evidence type="ECO:0000313" key="4">
    <source>
        <dbReference type="EMBL" id="RTH22580.1"/>
    </source>
</evidence>
<dbReference type="Proteomes" id="UP000288347">
    <property type="component" value="Unassembled WGS sequence"/>
</dbReference>
<evidence type="ECO:0000313" key="17">
    <source>
        <dbReference type="Proteomes" id="UP000288082"/>
    </source>
</evidence>
<dbReference type="Proteomes" id="UP000287173">
    <property type="component" value="Unassembled WGS sequence"/>
</dbReference>
<dbReference type="RefSeq" id="WP_014511324.1">
    <property type="nucleotide sequence ID" value="NZ_PELL01000393.1"/>
</dbReference>
<dbReference type="EMBL" id="PELV01000424">
    <property type="protein sequence ID" value="RTH13874.1"/>
    <property type="molecule type" value="Genomic_DNA"/>
</dbReference>
<dbReference type="EMBL" id="PELY01000430">
    <property type="protein sequence ID" value="RTH22580.1"/>
    <property type="molecule type" value="Genomic_DNA"/>
</dbReference>
<evidence type="ECO:0000313" key="3">
    <source>
        <dbReference type="EMBL" id="RTH13874.1"/>
    </source>
</evidence>
<evidence type="ECO:0000313" key="14">
    <source>
        <dbReference type="Proteomes" id="UP000287306"/>
    </source>
</evidence>
<dbReference type="Proteomes" id="UP000286712">
    <property type="component" value="Unassembled WGS sequence"/>
</dbReference>
<dbReference type="EMBL" id="PEMD01000326">
    <property type="protein sequence ID" value="RTH29402.1"/>
    <property type="molecule type" value="Genomic_DNA"/>
</dbReference>
<dbReference type="EMBL" id="PEML01000001">
    <property type="protein sequence ID" value="RTI10342.1"/>
    <property type="molecule type" value="Genomic_DNA"/>
</dbReference>
<protein>
    <submittedName>
        <fullName evidence="4">PIG-L family deacetylase</fullName>
    </submittedName>
</protein>
<dbReference type="Proteomes" id="UP000286734">
    <property type="component" value="Unassembled WGS sequence"/>
</dbReference>
<dbReference type="EMBL" id="PELM01000490">
    <property type="protein sequence ID" value="RTG98845.1"/>
    <property type="molecule type" value="Genomic_DNA"/>
</dbReference>
<proteinExistence type="predicted"/>
<gene>
    <name evidence="9" type="ORF">CSW25_00040</name>
    <name evidence="7" type="ORF">CSW29_12780</name>
    <name evidence="8" type="ORF">CSW30_13845</name>
    <name evidence="6" type="ORF">CSW33_12410</name>
    <name evidence="4" type="ORF">CSW38_12950</name>
    <name evidence="5" type="ORF">CSW40_07055</name>
    <name evidence="3" type="ORF">CSW41_13210</name>
    <name evidence="2" type="ORF">CSW47_15660</name>
    <name evidence="1" type="ORF">CSW50_14435</name>
</gene>